<proteinExistence type="predicted"/>
<dbReference type="Proteomes" id="UP000322726">
    <property type="component" value="Chromosome"/>
</dbReference>
<organism evidence="1 2">
    <name type="scientific">Malaciobacter pacificus</name>
    <dbReference type="NCBI Taxonomy" id="1080223"/>
    <lineage>
        <taxon>Bacteria</taxon>
        <taxon>Pseudomonadati</taxon>
        <taxon>Campylobacterota</taxon>
        <taxon>Epsilonproteobacteria</taxon>
        <taxon>Campylobacterales</taxon>
        <taxon>Arcobacteraceae</taxon>
        <taxon>Malaciobacter</taxon>
    </lineage>
</organism>
<protein>
    <submittedName>
        <fullName evidence="1">Uncharacterized protein</fullName>
    </submittedName>
</protein>
<dbReference type="AlphaFoldDB" id="A0A5C2HCK5"/>
<evidence type="ECO:0000313" key="1">
    <source>
        <dbReference type="EMBL" id="QEP34042.1"/>
    </source>
</evidence>
<sequence>MSDMNNEPSLEKIDDYNGKETKEKRNTVYIVIIFCIAVGILFSYLRSSSVQSDYVGTEEKPGINTTKLK</sequence>
<reference evidence="2" key="1">
    <citation type="submission" date="2019-09" db="EMBL/GenBank/DDBJ databases">
        <title>Complete genome sequencing of four Arcobacter species reveals a diverse suite of mobile elements.</title>
        <authorList>
            <person name="On S.L.W."/>
            <person name="Miller W.G."/>
            <person name="Biggs P."/>
            <person name="Cornelius A."/>
            <person name="Vandamme P."/>
        </authorList>
    </citation>
    <scope>NUCLEOTIDE SEQUENCE [LARGE SCALE GENOMIC DNA]</scope>
    <source>
        <strain evidence="2">LMG 26638</strain>
    </source>
</reference>
<name>A0A5C2HCK5_9BACT</name>
<keyword evidence="2" id="KW-1185">Reference proteome</keyword>
<dbReference type="RefSeq" id="WP_130232993.1">
    <property type="nucleotide sequence ID" value="NZ_BMEF01000005.1"/>
</dbReference>
<dbReference type="KEGG" id="apai:APAC_0904"/>
<dbReference type="OrthoDB" id="5365786at2"/>
<evidence type="ECO:0000313" key="2">
    <source>
        <dbReference type="Proteomes" id="UP000322726"/>
    </source>
</evidence>
<dbReference type="EMBL" id="CP035928">
    <property type="protein sequence ID" value="QEP34042.1"/>
    <property type="molecule type" value="Genomic_DNA"/>
</dbReference>
<reference evidence="1 2" key="3">
    <citation type="submission" date="2019-09" db="EMBL/GenBank/DDBJ databases">
        <title>Taxonomic note: a critical rebuttal of the proposed division of the genus Arcobacter into six genera, emended descriptions of Arcobacter anaerophilus and the genus Arcobacter, and an assessment of genus-level boundaries for Epsilonproteobacteria using in silico genomic comparator tools.</title>
        <authorList>
            <person name="On S.L.W."/>
            <person name="Miller W.G."/>
            <person name="Biggs P."/>
            <person name="Cornelius A."/>
            <person name="Vandamme P."/>
        </authorList>
    </citation>
    <scope>NUCLEOTIDE SEQUENCE [LARGE SCALE GENOMIC DNA]</scope>
    <source>
        <strain evidence="1 2">LMG 26638</strain>
    </source>
</reference>
<gene>
    <name evidence="1" type="ORF">APAC_0904</name>
</gene>
<accession>A0A5C2HCK5</accession>
<reference evidence="1 2" key="2">
    <citation type="submission" date="2019-09" db="EMBL/GenBank/DDBJ databases">
        <title>Complete genome sequencing of four Arcobacter species reveals a diverse suite of mobile elements.</title>
        <authorList>
            <person name="Miller W.G."/>
            <person name="Yee E."/>
            <person name="Bono J.L."/>
        </authorList>
    </citation>
    <scope>NUCLEOTIDE SEQUENCE [LARGE SCALE GENOMIC DNA]</scope>
    <source>
        <strain evidence="1 2">LMG 26638</strain>
    </source>
</reference>